<dbReference type="Pfam" id="PF09753">
    <property type="entry name" value="Use1"/>
    <property type="match status" value="1"/>
</dbReference>
<evidence type="ECO:0000256" key="6">
    <source>
        <dbReference type="ARBA" id="ARBA00022892"/>
    </source>
</evidence>
<comment type="caution">
    <text evidence="13">The sequence shown here is derived from an EMBL/GenBank/DDBJ whole genome shotgun (WGS) entry which is preliminary data.</text>
</comment>
<evidence type="ECO:0000313" key="14">
    <source>
        <dbReference type="Proteomes" id="UP000054937"/>
    </source>
</evidence>
<evidence type="ECO:0000256" key="7">
    <source>
        <dbReference type="ARBA" id="ARBA00022927"/>
    </source>
</evidence>
<feature type="transmembrane region" description="Helical" evidence="11">
    <location>
        <begin position="216"/>
        <end position="234"/>
    </location>
</feature>
<evidence type="ECO:0000256" key="8">
    <source>
        <dbReference type="ARBA" id="ARBA00022989"/>
    </source>
</evidence>
<dbReference type="GO" id="GO:0016192">
    <property type="term" value="P:vesicle-mediated transport"/>
    <property type="evidence" value="ECO:0007669"/>
    <property type="project" value="UniProtKB-KW"/>
</dbReference>
<keyword evidence="4 11" id="KW-0812">Transmembrane</keyword>
<evidence type="ECO:0000313" key="13">
    <source>
        <dbReference type="EMBL" id="KRX07645.1"/>
    </source>
</evidence>
<dbReference type="EMBL" id="LDAU01000082">
    <property type="protein sequence ID" value="KRX07645.1"/>
    <property type="molecule type" value="Genomic_DNA"/>
</dbReference>
<keyword evidence="6" id="KW-0931">ER-Golgi transport</keyword>
<feature type="domain" description="T-SNARE coiled-coil homology" evidence="12">
    <location>
        <begin position="147"/>
        <end position="209"/>
    </location>
</feature>
<feature type="coiled-coil region" evidence="10">
    <location>
        <begin position="54"/>
        <end position="105"/>
    </location>
</feature>
<dbReference type="PROSITE" id="PS50192">
    <property type="entry name" value="T_SNARE"/>
    <property type="match status" value="1"/>
</dbReference>
<keyword evidence="7" id="KW-0653">Protein transport</keyword>
<sequence length="235" mass="27858">MATIKQKFGQNFKLLTEASVKTRNNLVQLIQQREQQMKEGVSQAKQTQTIRRALIQYQKELLTLEQNLKMIGQQTLEFGLNTQEFDEYKNKIVQLSGEYIKIKEEFEGQSKFESRQNLAREQDNQYKQQAYNKYENQQEIELQELQQKMFEDQDKKIEQLFETTGRIKYQSKLMNTTLKEQNEKLKFMETQVDKNTVKIQKAQGKLEDLLKKTNTCCLWGVVIGQLFLFVFLVSL</sequence>
<name>A0A0V0R004_PSEPJ</name>
<dbReference type="InParanoid" id="A0A0V0R004"/>
<keyword evidence="9 11" id="KW-0472">Membrane</keyword>
<evidence type="ECO:0000256" key="9">
    <source>
        <dbReference type="ARBA" id="ARBA00023136"/>
    </source>
</evidence>
<keyword evidence="5" id="KW-0256">Endoplasmic reticulum</keyword>
<dbReference type="InterPro" id="IPR019150">
    <property type="entry name" value="Vesicle_transport_protein_Use1"/>
</dbReference>
<evidence type="ECO:0000256" key="4">
    <source>
        <dbReference type="ARBA" id="ARBA00022692"/>
    </source>
</evidence>
<evidence type="ECO:0000256" key="1">
    <source>
        <dbReference type="ARBA" id="ARBA00004163"/>
    </source>
</evidence>
<dbReference type="GO" id="GO:0015031">
    <property type="term" value="P:protein transport"/>
    <property type="evidence" value="ECO:0007669"/>
    <property type="project" value="UniProtKB-KW"/>
</dbReference>
<evidence type="ECO:0000256" key="5">
    <source>
        <dbReference type="ARBA" id="ARBA00022824"/>
    </source>
</evidence>
<dbReference type="Gene3D" id="1.20.5.110">
    <property type="match status" value="1"/>
</dbReference>
<comment type="subcellular location">
    <subcellularLocation>
        <location evidence="1">Endoplasmic reticulum membrane</location>
        <topology evidence="1">Single-pass type IV membrane protein</topology>
    </subcellularLocation>
</comment>
<keyword evidence="3" id="KW-0813">Transport</keyword>
<protein>
    <recommendedName>
        <fullName evidence="12">t-SNARE coiled-coil homology domain-containing protein</fullName>
    </recommendedName>
</protein>
<dbReference type="CDD" id="cd15841">
    <property type="entry name" value="SNARE_Qc"/>
    <property type="match status" value="1"/>
</dbReference>
<dbReference type="AlphaFoldDB" id="A0A0V0R004"/>
<dbReference type="GO" id="GO:0005789">
    <property type="term" value="C:endoplasmic reticulum membrane"/>
    <property type="evidence" value="ECO:0007669"/>
    <property type="project" value="UniProtKB-SubCell"/>
</dbReference>
<evidence type="ECO:0000256" key="11">
    <source>
        <dbReference type="SAM" id="Phobius"/>
    </source>
</evidence>
<feature type="coiled-coil region" evidence="10">
    <location>
        <begin position="135"/>
        <end position="212"/>
    </location>
</feature>
<reference evidence="13 14" key="1">
    <citation type="journal article" date="2015" name="Sci. Rep.">
        <title>Genome of the facultative scuticociliatosis pathogen Pseudocohnilembus persalinus provides insight into its virulence through horizontal gene transfer.</title>
        <authorList>
            <person name="Xiong J."/>
            <person name="Wang G."/>
            <person name="Cheng J."/>
            <person name="Tian M."/>
            <person name="Pan X."/>
            <person name="Warren A."/>
            <person name="Jiang C."/>
            <person name="Yuan D."/>
            <person name="Miao W."/>
        </authorList>
    </citation>
    <scope>NUCLEOTIDE SEQUENCE [LARGE SCALE GENOMIC DNA]</scope>
    <source>
        <strain evidence="13">36N120E</strain>
    </source>
</reference>
<evidence type="ECO:0000256" key="10">
    <source>
        <dbReference type="SAM" id="Coils"/>
    </source>
</evidence>
<dbReference type="Proteomes" id="UP000054937">
    <property type="component" value="Unassembled WGS sequence"/>
</dbReference>
<evidence type="ECO:0000259" key="12">
    <source>
        <dbReference type="PROSITE" id="PS50192"/>
    </source>
</evidence>
<proteinExistence type="inferred from homology"/>
<gene>
    <name evidence="13" type="ORF">PPERSA_11194</name>
</gene>
<accession>A0A0V0R004</accession>
<keyword evidence="10" id="KW-0175">Coiled coil</keyword>
<dbReference type="SUPFAM" id="SSF58038">
    <property type="entry name" value="SNARE fusion complex"/>
    <property type="match status" value="1"/>
</dbReference>
<comment type="similarity">
    <text evidence="2">Belongs to the USE1 family.</text>
</comment>
<evidence type="ECO:0000256" key="3">
    <source>
        <dbReference type="ARBA" id="ARBA00022448"/>
    </source>
</evidence>
<organism evidence="13 14">
    <name type="scientific">Pseudocohnilembus persalinus</name>
    <name type="common">Ciliate</name>
    <dbReference type="NCBI Taxonomy" id="266149"/>
    <lineage>
        <taxon>Eukaryota</taxon>
        <taxon>Sar</taxon>
        <taxon>Alveolata</taxon>
        <taxon>Ciliophora</taxon>
        <taxon>Intramacronucleata</taxon>
        <taxon>Oligohymenophorea</taxon>
        <taxon>Scuticociliatia</taxon>
        <taxon>Philasterida</taxon>
        <taxon>Pseudocohnilembidae</taxon>
        <taxon>Pseudocohnilembus</taxon>
    </lineage>
</organism>
<keyword evidence="14" id="KW-1185">Reference proteome</keyword>
<dbReference type="InterPro" id="IPR000727">
    <property type="entry name" value="T_SNARE_dom"/>
</dbReference>
<evidence type="ECO:0000256" key="2">
    <source>
        <dbReference type="ARBA" id="ARBA00007891"/>
    </source>
</evidence>
<keyword evidence="8 11" id="KW-1133">Transmembrane helix</keyword>